<reference evidence="2 3" key="1">
    <citation type="submission" date="2017-08" db="EMBL/GenBank/DDBJ databases">
        <title>Harnessing the power of phylogenomics to disentangle the directionality and signatures of interkingdom host jumping in the parasitic fungal genus Tolypocladium.</title>
        <authorList>
            <person name="Quandt C.A."/>
            <person name="Patterson W."/>
            <person name="Spatafora J.W."/>
        </authorList>
    </citation>
    <scope>NUCLEOTIDE SEQUENCE [LARGE SCALE GENOMIC DNA]</scope>
    <source>
        <strain evidence="2 3">CBS 113982</strain>
    </source>
</reference>
<dbReference type="AlphaFoldDB" id="A0A2K3QFK2"/>
<feature type="compositionally biased region" description="Basic and acidic residues" evidence="1">
    <location>
        <begin position="465"/>
        <end position="479"/>
    </location>
</feature>
<name>A0A2K3QFK2_9HYPO</name>
<proteinExistence type="predicted"/>
<sequence>MLSVDPTQGAAAPAVPPSAPPQVPGGLAAAERDGQLQYDGGSEPELQKGEQAKKKKGRRNKSMAQRGPTALPRNRGTGFEEYFADPPMTPQEHAEEQDEIYAADLPFEERIQSCIQRFRSRRRLRGEQTRFFDEYLFLGGIDTSNNAFIGQDDRDLQALTPAERRDATATDVVHGGSATNDRFYNGDGEHWSVDFTGVAAGFFSNSLIWLTGGDEARVEVAIGVVENFLRYTLQHDVCPEYGGDIESALQLCTQAKTEWRTLGQLRPSLPGPFNMAATDLFSPPIPGDWSCPIYSRPEGFDAKRVFYSVCALVGAVDGIKSALRGGPKVTKEYTCTMEIVEHDRVAQDTMEHFRRLKVADDNDRVASVGRALFKPTAIDDGWENPPTAPVDGAGIWLYFEDETLAKMPLGIRMALTIVELDVGIRFVKAFSSLVPSFYTFLPQQLMKHYKLPRDNDRPAPSVHDPGAEEKQLAHEARED</sequence>
<dbReference type="Proteomes" id="UP000236621">
    <property type="component" value="Unassembled WGS sequence"/>
</dbReference>
<feature type="region of interest" description="Disordered" evidence="1">
    <location>
        <begin position="1"/>
        <end position="96"/>
    </location>
</feature>
<dbReference type="OrthoDB" id="435402at2759"/>
<feature type="region of interest" description="Disordered" evidence="1">
    <location>
        <begin position="451"/>
        <end position="479"/>
    </location>
</feature>
<evidence type="ECO:0000256" key="1">
    <source>
        <dbReference type="SAM" id="MobiDB-lite"/>
    </source>
</evidence>
<gene>
    <name evidence="2" type="ORF">TCAP_03757</name>
</gene>
<dbReference type="GO" id="GO:0033167">
    <property type="term" value="C:ARC complex"/>
    <property type="evidence" value="ECO:0007669"/>
    <property type="project" value="InterPro"/>
</dbReference>
<dbReference type="InterPro" id="IPR018606">
    <property type="entry name" value="Arb1"/>
</dbReference>
<comment type="caution">
    <text evidence="2">The sequence shown here is derived from an EMBL/GenBank/DDBJ whole genome shotgun (WGS) entry which is preliminary data.</text>
</comment>
<evidence type="ECO:0000313" key="2">
    <source>
        <dbReference type="EMBL" id="PNY26320.1"/>
    </source>
</evidence>
<dbReference type="STRING" id="45235.A0A2K3QFK2"/>
<organism evidence="2 3">
    <name type="scientific">Tolypocladium capitatum</name>
    <dbReference type="NCBI Taxonomy" id="45235"/>
    <lineage>
        <taxon>Eukaryota</taxon>
        <taxon>Fungi</taxon>
        <taxon>Dikarya</taxon>
        <taxon>Ascomycota</taxon>
        <taxon>Pezizomycotina</taxon>
        <taxon>Sordariomycetes</taxon>
        <taxon>Hypocreomycetidae</taxon>
        <taxon>Hypocreales</taxon>
        <taxon>Ophiocordycipitaceae</taxon>
        <taxon>Tolypocladium</taxon>
    </lineage>
</organism>
<dbReference type="Pfam" id="PF09692">
    <property type="entry name" value="Arb1"/>
    <property type="match status" value="1"/>
</dbReference>
<feature type="compositionally biased region" description="Pro residues" evidence="1">
    <location>
        <begin position="14"/>
        <end position="23"/>
    </location>
</feature>
<dbReference type="GO" id="GO:0031047">
    <property type="term" value="P:regulatory ncRNA-mediated gene silencing"/>
    <property type="evidence" value="ECO:0007669"/>
    <property type="project" value="InterPro"/>
</dbReference>
<protein>
    <submittedName>
        <fullName evidence="2">Argonaute-binding protein 1</fullName>
    </submittedName>
</protein>
<dbReference type="EMBL" id="NRSZ01000569">
    <property type="protein sequence ID" value="PNY26320.1"/>
    <property type="molecule type" value="Genomic_DNA"/>
</dbReference>
<keyword evidence="3" id="KW-1185">Reference proteome</keyword>
<accession>A0A2K3QFK2</accession>
<evidence type="ECO:0000313" key="3">
    <source>
        <dbReference type="Proteomes" id="UP000236621"/>
    </source>
</evidence>